<evidence type="ECO:0000313" key="2">
    <source>
        <dbReference type="Proteomes" id="UP000790347"/>
    </source>
</evidence>
<reference evidence="1" key="1">
    <citation type="submission" date="2013-05" db="EMBL/GenBank/DDBJ databases">
        <authorList>
            <person name="Yim A.K.Y."/>
            <person name="Chan T.F."/>
            <person name="Ji K.M."/>
            <person name="Liu X.Y."/>
            <person name="Zhou J.W."/>
            <person name="Li R.Q."/>
            <person name="Yang K.Y."/>
            <person name="Li J."/>
            <person name="Li M."/>
            <person name="Law P.T.W."/>
            <person name="Wu Y.L."/>
            <person name="Cai Z.L."/>
            <person name="Qin H."/>
            <person name="Bao Y."/>
            <person name="Leung R.K.K."/>
            <person name="Ng P.K.S."/>
            <person name="Zou J."/>
            <person name="Zhong X.J."/>
            <person name="Ran P.X."/>
            <person name="Zhong N.S."/>
            <person name="Liu Z.G."/>
            <person name="Tsui S.K.W."/>
        </authorList>
    </citation>
    <scope>NUCLEOTIDE SEQUENCE</scope>
    <source>
        <strain evidence="1">Derf</strain>
        <tissue evidence="1">Whole organism</tissue>
    </source>
</reference>
<dbReference type="Proteomes" id="UP000790347">
    <property type="component" value="Unassembled WGS sequence"/>
</dbReference>
<evidence type="ECO:0000313" key="1">
    <source>
        <dbReference type="EMBL" id="KAH9493449.1"/>
    </source>
</evidence>
<protein>
    <submittedName>
        <fullName evidence="1">Uncharacterized protein</fullName>
    </submittedName>
</protein>
<dbReference type="EMBL" id="ASGP02000008">
    <property type="protein sequence ID" value="KAH9493449.1"/>
    <property type="molecule type" value="Genomic_DNA"/>
</dbReference>
<organism evidence="1 2">
    <name type="scientific">Dermatophagoides farinae</name>
    <name type="common">American house dust mite</name>
    <dbReference type="NCBI Taxonomy" id="6954"/>
    <lineage>
        <taxon>Eukaryota</taxon>
        <taxon>Metazoa</taxon>
        <taxon>Ecdysozoa</taxon>
        <taxon>Arthropoda</taxon>
        <taxon>Chelicerata</taxon>
        <taxon>Arachnida</taxon>
        <taxon>Acari</taxon>
        <taxon>Acariformes</taxon>
        <taxon>Sarcoptiformes</taxon>
        <taxon>Astigmata</taxon>
        <taxon>Psoroptidia</taxon>
        <taxon>Analgoidea</taxon>
        <taxon>Pyroglyphidae</taxon>
        <taxon>Dermatophagoidinae</taxon>
        <taxon>Dermatophagoides</taxon>
    </lineage>
</organism>
<reference evidence="1" key="2">
    <citation type="journal article" date="2022" name="Res Sq">
        <title>Comparative Genomics Reveals Insights into the Divergent Evolution of Astigmatic Mites and Household Pest Adaptations.</title>
        <authorList>
            <person name="Xiong Q."/>
            <person name="Wan A.T.-Y."/>
            <person name="Liu X.-Y."/>
            <person name="Fung C.S.-H."/>
            <person name="Xiao X."/>
            <person name="Malainual N."/>
            <person name="Hou J."/>
            <person name="Wang L."/>
            <person name="Wang M."/>
            <person name="Yang K."/>
            <person name="Cui Y."/>
            <person name="Leung E."/>
            <person name="Nong W."/>
            <person name="Shin S.-K."/>
            <person name="Au S."/>
            <person name="Jeong K.Y."/>
            <person name="Chew F.T."/>
            <person name="Hui J."/>
            <person name="Leung T.F."/>
            <person name="Tungtrongchitr A."/>
            <person name="Zhong N."/>
            <person name="Liu Z."/>
            <person name="Tsui S."/>
        </authorList>
    </citation>
    <scope>NUCLEOTIDE SEQUENCE</scope>
    <source>
        <strain evidence="1">Derf</strain>
        <tissue evidence="1">Whole organism</tissue>
    </source>
</reference>
<proteinExistence type="predicted"/>
<accession>A0A922HHA5</accession>
<name>A0A922HHA5_DERFA</name>
<sequence>MINRLIGNEISKLNPDSDLWIKVEVNEFPYPVNMNEQRWTTTKTTDKPNQLTVNSVIVTDLIQLDDDNDDG</sequence>
<keyword evidence="2" id="KW-1185">Reference proteome</keyword>
<comment type="caution">
    <text evidence="1">The sequence shown here is derived from an EMBL/GenBank/DDBJ whole genome shotgun (WGS) entry which is preliminary data.</text>
</comment>
<dbReference type="AlphaFoldDB" id="A0A922HHA5"/>
<gene>
    <name evidence="1" type="ORF">DERF_014193</name>
</gene>